<dbReference type="EMBL" id="EU372836">
    <property type="protein sequence ID" value="ABY83581.1"/>
    <property type="molecule type" value="Genomic_DNA"/>
</dbReference>
<evidence type="ECO:0000313" key="2">
    <source>
        <dbReference type="EMBL" id="ABY83581.1"/>
    </source>
</evidence>
<proteinExistence type="predicted"/>
<name>B0LUB3_9ACTN</name>
<reference evidence="2" key="1">
    <citation type="journal article" date="2011" name="Acta Biochim. Biophys. Sin.">
        <title>Characterization of the multiple CRISPR loci on Streptomyces linear plasmid pSHK1.</title>
        <authorList>
            <person name="Guo P."/>
            <person name="Cheng Q."/>
            <person name="Xie P."/>
            <person name="Fan Y."/>
            <person name="Jiang W."/>
            <person name="Qin Z."/>
        </authorList>
    </citation>
    <scope>NUCLEOTIDE SEQUENCE</scope>
    <source>
        <strain evidence="2">HK1</strain>
        <plasmid evidence="2">pSHK1</plasmid>
    </source>
</reference>
<protein>
    <submittedName>
        <fullName evidence="2">Uncharacterized protein</fullName>
    </submittedName>
</protein>
<dbReference type="AlphaFoldDB" id="B0LUB3"/>
<feature type="region of interest" description="Disordered" evidence="1">
    <location>
        <begin position="1"/>
        <end position="74"/>
    </location>
</feature>
<sequence length="128" mass="13793">MTGTRWRSTRSGSVRSPASATNTTPTAPAAPPTASAPTRPAATATTPPAPDGSPGTTFSPRRGVRRWPSPTRTCCVPSWCRWLLAHWRGSPSSSAAPKGWPDDRPHPRLPVLPHHRRSGARHDRPRLA</sequence>
<gene>
    <name evidence="2" type="ORF">pSHK1.112</name>
</gene>
<accession>B0LUB3</accession>
<geneLocation type="plasmid" evidence="2">
    <name>pSHK1</name>
</geneLocation>
<feature type="region of interest" description="Disordered" evidence="1">
    <location>
        <begin position="90"/>
        <end position="128"/>
    </location>
</feature>
<organism evidence="2">
    <name type="scientific">Streptomyces sp. HK1</name>
    <dbReference type="NCBI Taxonomy" id="405041"/>
    <lineage>
        <taxon>Bacteria</taxon>
        <taxon>Bacillati</taxon>
        <taxon>Actinomycetota</taxon>
        <taxon>Actinomycetes</taxon>
        <taxon>Kitasatosporales</taxon>
        <taxon>Streptomycetaceae</taxon>
        <taxon>Streptomyces</taxon>
    </lineage>
</organism>
<feature type="compositionally biased region" description="Low complexity" evidence="1">
    <location>
        <begin position="16"/>
        <end position="57"/>
    </location>
</feature>
<feature type="compositionally biased region" description="Polar residues" evidence="1">
    <location>
        <begin position="1"/>
        <end position="14"/>
    </location>
</feature>
<keyword evidence="2" id="KW-0614">Plasmid</keyword>
<evidence type="ECO:0000256" key="1">
    <source>
        <dbReference type="SAM" id="MobiDB-lite"/>
    </source>
</evidence>